<evidence type="ECO:0000256" key="1">
    <source>
        <dbReference type="SAM" id="Phobius"/>
    </source>
</evidence>
<feature type="transmembrane region" description="Helical" evidence="1">
    <location>
        <begin position="183"/>
        <end position="204"/>
    </location>
</feature>
<dbReference type="Pfam" id="PF02517">
    <property type="entry name" value="Rce1-like"/>
    <property type="match status" value="1"/>
</dbReference>
<keyword evidence="1" id="KW-0472">Membrane</keyword>
<feature type="transmembrane region" description="Helical" evidence="1">
    <location>
        <begin position="153"/>
        <end position="177"/>
    </location>
</feature>
<feature type="transmembrane region" description="Helical" evidence="1">
    <location>
        <begin position="107"/>
        <end position="132"/>
    </location>
</feature>
<dbReference type="GO" id="GO:0006508">
    <property type="term" value="P:proteolysis"/>
    <property type="evidence" value="ECO:0007669"/>
    <property type="project" value="UniProtKB-KW"/>
</dbReference>
<dbReference type="GO" id="GO:0080120">
    <property type="term" value="P:CAAX-box protein maturation"/>
    <property type="evidence" value="ECO:0007669"/>
    <property type="project" value="UniProtKB-ARBA"/>
</dbReference>
<organism evidence="3 4">
    <name type="scientific">Sphingomonas trueperi</name>
    <dbReference type="NCBI Taxonomy" id="53317"/>
    <lineage>
        <taxon>Bacteria</taxon>
        <taxon>Pseudomonadati</taxon>
        <taxon>Pseudomonadota</taxon>
        <taxon>Alphaproteobacteria</taxon>
        <taxon>Sphingomonadales</taxon>
        <taxon>Sphingomonadaceae</taxon>
        <taxon>Sphingomonas</taxon>
    </lineage>
</organism>
<name>A0A7X5Y1Q3_9SPHN</name>
<dbReference type="InterPro" id="IPR003675">
    <property type="entry name" value="Rce1/LyrA-like_dom"/>
</dbReference>
<protein>
    <submittedName>
        <fullName evidence="3">Membrane protease YdiL (CAAX protease family)</fullName>
    </submittedName>
</protein>
<dbReference type="InterPro" id="IPR042150">
    <property type="entry name" value="MmRce1-like"/>
</dbReference>
<dbReference type="Proteomes" id="UP000531251">
    <property type="component" value="Unassembled WGS sequence"/>
</dbReference>
<feature type="transmembrane region" description="Helical" evidence="1">
    <location>
        <begin position="234"/>
        <end position="256"/>
    </location>
</feature>
<comment type="caution">
    <text evidence="3">The sequence shown here is derived from an EMBL/GenBank/DDBJ whole genome shotgun (WGS) entry which is preliminary data.</text>
</comment>
<keyword evidence="1" id="KW-1133">Transmembrane helix</keyword>
<keyword evidence="3" id="KW-0645">Protease</keyword>
<evidence type="ECO:0000313" key="3">
    <source>
        <dbReference type="EMBL" id="NJB97836.1"/>
    </source>
</evidence>
<evidence type="ECO:0000313" key="4">
    <source>
        <dbReference type="Proteomes" id="UP000531251"/>
    </source>
</evidence>
<dbReference type="PANTHER" id="PTHR35797:SF1">
    <property type="entry name" value="PROTEASE"/>
    <property type="match status" value="1"/>
</dbReference>
<reference evidence="3 4" key="1">
    <citation type="submission" date="2020-03" db="EMBL/GenBank/DDBJ databases">
        <title>Genomic Encyclopedia of Type Strains, Phase IV (KMG-IV): sequencing the most valuable type-strain genomes for metagenomic binning, comparative biology and taxonomic classification.</title>
        <authorList>
            <person name="Goeker M."/>
        </authorList>
    </citation>
    <scope>NUCLEOTIDE SEQUENCE [LARGE SCALE GENOMIC DNA]</scope>
    <source>
        <strain evidence="3 4">DSM 7225</strain>
    </source>
</reference>
<dbReference type="PANTHER" id="PTHR35797">
    <property type="entry name" value="PROTEASE-RELATED"/>
    <property type="match status" value="1"/>
</dbReference>
<keyword evidence="4" id="KW-1185">Reference proteome</keyword>
<keyword evidence="3" id="KW-0378">Hydrolase</keyword>
<dbReference type="GO" id="GO:0004175">
    <property type="term" value="F:endopeptidase activity"/>
    <property type="evidence" value="ECO:0007669"/>
    <property type="project" value="UniProtKB-ARBA"/>
</dbReference>
<feature type="transmembrane region" description="Helical" evidence="1">
    <location>
        <begin position="79"/>
        <end position="101"/>
    </location>
</feature>
<evidence type="ECO:0000259" key="2">
    <source>
        <dbReference type="Pfam" id="PF02517"/>
    </source>
</evidence>
<gene>
    <name evidence="3" type="ORF">GGR89_002151</name>
</gene>
<accession>A0A7X5Y1Q3</accession>
<feature type="transmembrane region" description="Helical" evidence="1">
    <location>
        <begin position="12"/>
        <end position="32"/>
    </location>
</feature>
<dbReference type="RefSeq" id="WP_125977359.1">
    <property type="nucleotide sequence ID" value="NZ_BAAADY010000014.1"/>
</dbReference>
<dbReference type="EMBL" id="JAATJB010000005">
    <property type="protein sequence ID" value="NJB97836.1"/>
    <property type="molecule type" value="Genomic_DNA"/>
</dbReference>
<proteinExistence type="predicted"/>
<sequence length="277" mass="29315">MLRSSGDIGRFLLLAFGFSWTIWIPMALLGVVVRPGTLPTHFGGLLGPWVAGSVCMLASAPKAARAAWLRRLIRLPQGWWGWMLALTPFLLIAAFLVAAAWTGHPIALGALLRFSGLPVLSPLALFVIVLVVNGYGEEAGWRGTLLPRLQARYGAIGGVLAQAILWIAWHAPLFWIVATYRGMGPAMLVFGFGLGLVLGGFVLAQVSAASRGSVLAAALWHTGYNFGTATEGGALLQAGLSAIVMVWGAALLLWALASPAGRRAITVPDFDKRRAGP</sequence>
<dbReference type="AlphaFoldDB" id="A0A7X5Y1Q3"/>
<feature type="domain" description="CAAX prenyl protease 2/Lysostaphin resistance protein A-like" evidence="2">
    <location>
        <begin position="121"/>
        <end position="226"/>
    </location>
</feature>
<keyword evidence="1" id="KW-0812">Transmembrane</keyword>